<dbReference type="EMBL" id="CAUYUJ010021721">
    <property type="protein sequence ID" value="CAK0906607.1"/>
    <property type="molecule type" value="Genomic_DNA"/>
</dbReference>
<organism evidence="2 3">
    <name type="scientific">Prorocentrum cordatum</name>
    <dbReference type="NCBI Taxonomy" id="2364126"/>
    <lineage>
        <taxon>Eukaryota</taxon>
        <taxon>Sar</taxon>
        <taxon>Alveolata</taxon>
        <taxon>Dinophyceae</taxon>
        <taxon>Prorocentrales</taxon>
        <taxon>Prorocentraceae</taxon>
        <taxon>Prorocentrum</taxon>
    </lineage>
</organism>
<evidence type="ECO:0000313" key="3">
    <source>
        <dbReference type="Proteomes" id="UP001189429"/>
    </source>
</evidence>
<dbReference type="InterPro" id="IPR036691">
    <property type="entry name" value="Endo/exonu/phosph_ase_sf"/>
</dbReference>
<feature type="non-terminal residue" evidence="2">
    <location>
        <position position="1"/>
    </location>
</feature>
<dbReference type="Proteomes" id="UP001189429">
    <property type="component" value="Unassembled WGS sequence"/>
</dbReference>
<reference evidence="2" key="1">
    <citation type="submission" date="2023-10" db="EMBL/GenBank/DDBJ databases">
        <authorList>
            <person name="Chen Y."/>
            <person name="Shah S."/>
            <person name="Dougan E. K."/>
            <person name="Thang M."/>
            <person name="Chan C."/>
        </authorList>
    </citation>
    <scope>NUCLEOTIDE SEQUENCE [LARGE SCALE GENOMIC DNA]</scope>
</reference>
<sequence length="865" mass="94267">TQRYAFWDTLDSTVRQIPRRATVVMCIDANGEMDGALPWMGRADEKRSDRNKMWNDNGRRFFEAIKGNDMKAASTGGKANASCWTRLSPLRKNHRIDYSAARGITANIASWVDYKMPVGVAGFRDHRPATAKLLPRAKRWKAQLIAQTVVRWERDTMLRNMIELKEYEKPAGTGANAAAAAQVSKALACKKAVERAIQGGARMNQIEVDKAVEHYKQESEGKQALLQLPEEIAINIKKKHEAMKRMQGASGLAERNKCAEQFKVIRAQAKDGGRIKAAHEQIKRLALKATASRASARRGIWLESRGGVGELDARRDALAHVFEAIPVDMGVERFGGEARTKATLADTAPKAVRDMARHVSKNKAREFVGKVVVPKGVRQVQRIVSDTACFVDDVISFPAFCRVAQLTEFAEMVARVLGKGGPEVNAGKLELTVAAHGEGARKHNQSASKGRVAISFQGAQVAAVNKVKYLVYVDNASGTASVEAAARIAQAPKLERRQAKPLRHIAKPPAHISRETSDDLRARLGVHAGVAGKPSGLGKVALEGPREGGSVAKDAIRRRPPDLAAQRGLDREVEKPRIEPTQLRWLAGTSKETVEALQTTEGEFAEEPEQVDGETCPDCGAERRGLNGDSNTSDTAVGDARRKRKGRASVTPLEAAAALTLIREGKGRSMARDLNIVFQMKKDSPVAIRMLKGMDEHAKDGKLAREAVETQSEEFKGNPNSKKQDALLRLLPWNAAAAISEDVAPKALAAARQDPGWEEAAKKALDVLQRANQMGMVQKDNPALRATRCFSVVVEADKPVAKWIWAAQGAPEFAAMAKERKGAQAPRIADIEVAKDGVPQSRPAKEVKELLGSKTGAKSKTVRKY</sequence>
<feature type="region of interest" description="Disordered" evidence="1">
    <location>
        <begin position="495"/>
        <end position="516"/>
    </location>
</feature>
<name>A0ABN9Y2S2_9DINO</name>
<feature type="region of interest" description="Disordered" evidence="1">
    <location>
        <begin position="842"/>
        <end position="865"/>
    </location>
</feature>
<evidence type="ECO:0000256" key="1">
    <source>
        <dbReference type="SAM" id="MobiDB-lite"/>
    </source>
</evidence>
<protein>
    <submittedName>
        <fullName evidence="2">Uncharacterized protein</fullName>
    </submittedName>
</protein>
<dbReference type="Gene3D" id="3.60.10.10">
    <property type="entry name" value="Endonuclease/exonuclease/phosphatase"/>
    <property type="match status" value="1"/>
</dbReference>
<comment type="caution">
    <text evidence="2">The sequence shown here is derived from an EMBL/GenBank/DDBJ whole genome shotgun (WGS) entry which is preliminary data.</text>
</comment>
<gene>
    <name evidence="2" type="ORF">PCOR1329_LOCUS81869</name>
</gene>
<feature type="region of interest" description="Disordered" evidence="1">
    <location>
        <begin position="620"/>
        <end position="648"/>
    </location>
</feature>
<evidence type="ECO:0000313" key="2">
    <source>
        <dbReference type="EMBL" id="CAK0906607.1"/>
    </source>
</evidence>
<proteinExistence type="predicted"/>
<keyword evidence="3" id="KW-1185">Reference proteome</keyword>
<feature type="non-terminal residue" evidence="2">
    <location>
        <position position="865"/>
    </location>
</feature>
<accession>A0ABN9Y2S2</accession>